<gene>
    <name evidence="1" type="ORF">SAMN03080617_01552</name>
</gene>
<evidence type="ECO:0000313" key="1">
    <source>
        <dbReference type="EMBL" id="SDA66014.1"/>
    </source>
</evidence>
<dbReference type="EMBL" id="FMXE01000009">
    <property type="protein sequence ID" value="SDA66014.1"/>
    <property type="molecule type" value="Genomic_DNA"/>
</dbReference>
<protein>
    <submittedName>
        <fullName evidence="1">Uncharacterized protein</fullName>
    </submittedName>
</protein>
<reference evidence="2" key="1">
    <citation type="submission" date="2016-10" db="EMBL/GenBank/DDBJ databases">
        <authorList>
            <person name="Varghese N."/>
            <person name="Submissions S."/>
        </authorList>
    </citation>
    <scope>NUCLEOTIDE SEQUENCE [LARGE SCALE GENOMIC DNA]</scope>
    <source>
        <strain evidence="2">DSM 22703</strain>
    </source>
</reference>
<sequence length="77" mass="8706">METSIGFFLVKKLCFTTFSTKSLSIAGGISFSKLGFFKSNENLRESSKRMVSNSRYFFRKSISSAREMSTVRSKLSP</sequence>
<keyword evidence="2" id="KW-1185">Reference proteome</keyword>
<organism evidence="1 2">
    <name type="scientific">Algoriphagus alkaliphilus</name>
    <dbReference type="NCBI Taxonomy" id="279824"/>
    <lineage>
        <taxon>Bacteria</taxon>
        <taxon>Pseudomonadati</taxon>
        <taxon>Bacteroidota</taxon>
        <taxon>Cytophagia</taxon>
        <taxon>Cytophagales</taxon>
        <taxon>Cyclobacteriaceae</taxon>
        <taxon>Algoriphagus</taxon>
    </lineage>
</organism>
<dbReference type="Proteomes" id="UP000198756">
    <property type="component" value="Unassembled WGS sequence"/>
</dbReference>
<dbReference type="AlphaFoldDB" id="A0A1G5X7J3"/>
<accession>A0A1G5X7J3</accession>
<name>A0A1G5X7J3_9BACT</name>
<proteinExistence type="predicted"/>
<evidence type="ECO:0000313" key="2">
    <source>
        <dbReference type="Proteomes" id="UP000198756"/>
    </source>
</evidence>